<dbReference type="Gene3D" id="3.90.1280.10">
    <property type="entry name" value="HSP33 redox switch-like"/>
    <property type="match status" value="1"/>
</dbReference>
<organism evidence="6 7">
    <name type="scientific">Halorhodospira halophila (strain DSM 244 / SL1)</name>
    <name type="common">Ectothiorhodospira halophila (strain DSM 244 / SL1)</name>
    <dbReference type="NCBI Taxonomy" id="349124"/>
    <lineage>
        <taxon>Bacteria</taxon>
        <taxon>Pseudomonadati</taxon>
        <taxon>Pseudomonadota</taxon>
        <taxon>Gammaproteobacteria</taxon>
        <taxon>Chromatiales</taxon>
        <taxon>Ectothiorhodospiraceae</taxon>
        <taxon>Halorhodospira</taxon>
    </lineage>
</organism>
<accession>A1WVR5</accession>
<keyword evidence="5" id="KW-0676">Redox-active center</keyword>
<dbReference type="Gene3D" id="1.10.287.480">
    <property type="entry name" value="helix hairpin bin"/>
    <property type="match status" value="1"/>
</dbReference>
<evidence type="ECO:0000256" key="3">
    <source>
        <dbReference type="ARBA" id="ARBA00023157"/>
    </source>
</evidence>
<keyword evidence="1" id="KW-0963">Cytoplasm</keyword>
<dbReference type="InterPro" id="IPR023212">
    <property type="entry name" value="Hsp33_helix_hairpin_bin_dom_sf"/>
</dbReference>
<dbReference type="OrthoDB" id="9793753at2"/>
<keyword evidence="7" id="KW-1185">Reference proteome</keyword>
<reference evidence="7" key="1">
    <citation type="submission" date="2006-12" db="EMBL/GenBank/DDBJ databases">
        <title>Complete sequence of Halorhodospira halophila SL1.</title>
        <authorList>
            <consortium name="US DOE Joint Genome Institute"/>
            <person name="Copeland A."/>
            <person name="Lucas S."/>
            <person name="Lapidus A."/>
            <person name="Barry K."/>
            <person name="Detter J.C."/>
            <person name="Glavina del Rio T."/>
            <person name="Hammon N."/>
            <person name="Israni S."/>
            <person name="Dalin E."/>
            <person name="Tice H."/>
            <person name="Pitluck S."/>
            <person name="Saunders E."/>
            <person name="Brettin T."/>
            <person name="Bruce D."/>
            <person name="Han C."/>
            <person name="Tapia R."/>
            <person name="Schmutz J."/>
            <person name="Larimer F."/>
            <person name="Land M."/>
            <person name="Hauser L."/>
            <person name="Kyrpides N."/>
            <person name="Mikhailova N."/>
            <person name="Hoff W."/>
            <person name="Richardson P."/>
        </authorList>
    </citation>
    <scope>NUCLEOTIDE SEQUENCE [LARGE SCALE GENOMIC DNA]</scope>
    <source>
        <strain evidence="7">DSM 244 / SL1</strain>
    </source>
</reference>
<evidence type="ECO:0000313" key="6">
    <source>
        <dbReference type="EMBL" id="ABM61777.1"/>
    </source>
</evidence>
<dbReference type="STRING" id="349124.Hhal_1001"/>
<dbReference type="CDD" id="cd00498">
    <property type="entry name" value="Hsp33"/>
    <property type="match status" value="1"/>
</dbReference>
<protein>
    <submittedName>
        <fullName evidence="6">Hsp33 protein</fullName>
    </submittedName>
</protein>
<dbReference type="SUPFAM" id="SSF118352">
    <property type="entry name" value="HSP33 redox switch-like"/>
    <property type="match status" value="1"/>
</dbReference>
<dbReference type="RefSeq" id="WP_011813800.1">
    <property type="nucleotide sequence ID" value="NC_008789.1"/>
</dbReference>
<dbReference type="HOGENOM" id="CLU_054493_0_0_6"/>
<evidence type="ECO:0000256" key="2">
    <source>
        <dbReference type="ARBA" id="ARBA00022833"/>
    </source>
</evidence>
<dbReference type="PANTHER" id="PTHR30111">
    <property type="entry name" value="33 KDA CHAPERONIN"/>
    <property type="match status" value="1"/>
</dbReference>
<dbReference type="AlphaFoldDB" id="A1WVR5"/>
<dbReference type="eggNOG" id="COG1281">
    <property type="taxonomic scope" value="Bacteria"/>
</dbReference>
<dbReference type="InterPro" id="IPR016154">
    <property type="entry name" value="Heat_shock_Hsp33_C"/>
</dbReference>
<name>A1WVR5_HALHL</name>
<sequence length="296" mass="32013">MSDASQRFLFENADVRGEIVQLEQAFAAVREHHDYPPAVARLLGEAMAAAAVMCATIRSDGVLSLQVEGGEEAAVPMLLVQVDASEGTLRGTARYQGEPTRGGLAELCAGGRLAITIEPEEGQRYQGVVGLDDAGLAATLEGYFRDSEQLPTRLHLACDGQRAGALLLQRLPASGGTQPTEADPDAWDRIGYLAETLTDRELLERPVNEVLHRLFHQETVRVFEPRALAFRCRCSAGRIASILRSLGREEVEQVLAEEGVVEVRCQFCGATYSYDRVDVAQALSDGNAAPGSDSYH</sequence>
<gene>
    <name evidence="6" type="ordered locus">Hhal_1001</name>
</gene>
<dbReference type="SUPFAM" id="SSF64397">
    <property type="entry name" value="Hsp33 domain"/>
    <property type="match status" value="1"/>
</dbReference>
<reference evidence="6 7" key="2">
    <citation type="journal article" date="2013" name="Stand. Genomic Sci.">
        <title>Complete genome sequence of Halorhodospira halophila SL1.</title>
        <authorList>
            <person name="Challacombe J.F."/>
            <person name="Majid S."/>
            <person name="Deole R."/>
            <person name="Brettin T.S."/>
            <person name="Bruce D."/>
            <person name="Delano S.F."/>
            <person name="Detter J.C."/>
            <person name="Gleasner C.D."/>
            <person name="Han C.S."/>
            <person name="Misra M."/>
            <person name="Reitenga K.G."/>
            <person name="Mikhailova N."/>
            <person name="Woyke T."/>
            <person name="Pitluck S."/>
            <person name="Nolan M."/>
            <person name="Land M.L."/>
            <person name="Saunders E."/>
            <person name="Tapia R."/>
            <person name="Lapidus A."/>
            <person name="Ivanova N."/>
            <person name="Hoff W.D."/>
        </authorList>
    </citation>
    <scope>NUCLEOTIDE SEQUENCE [LARGE SCALE GENOMIC DNA]</scope>
    <source>
        <strain evidence="7">DSM 244 / SL1</strain>
    </source>
</reference>
<dbReference type="InterPro" id="IPR000397">
    <property type="entry name" value="Heat_shock_Hsp33"/>
</dbReference>
<evidence type="ECO:0000256" key="4">
    <source>
        <dbReference type="ARBA" id="ARBA00023186"/>
    </source>
</evidence>
<dbReference type="PIRSF" id="PIRSF005261">
    <property type="entry name" value="Heat_shock_Hsp33"/>
    <property type="match status" value="1"/>
</dbReference>
<evidence type="ECO:0000313" key="7">
    <source>
        <dbReference type="Proteomes" id="UP000000647"/>
    </source>
</evidence>
<dbReference type="InterPro" id="IPR016153">
    <property type="entry name" value="Heat_shock_Hsp33_N"/>
</dbReference>
<evidence type="ECO:0000256" key="1">
    <source>
        <dbReference type="ARBA" id="ARBA00022490"/>
    </source>
</evidence>
<keyword evidence="2" id="KW-0862">Zinc</keyword>
<dbReference type="EMBL" id="CP000544">
    <property type="protein sequence ID" value="ABM61777.1"/>
    <property type="molecule type" value="Genomic_DNA"/>
</dbReference>
<dbReference type="Proteomes" id="UP000000647">
    <property type="component" value="Chromosome"/>
</dbReference>
<dbReference type="KEGG" id="hha:Hhal_1001"/>
<dbReference type="GO" id="GO:0005737">
    <property type="term" value="C:cytoplasm"/>
    <property type="evidence" value="ECO:0007669"/>
    <property type="project" value="InterPro"/>
</dbReference>
<proteinExistence type="predicted"/>
<keyword evidence="4" id="KW-0143">Chaperone</keyword>
<dbReference type="GO" id="GO:0044183">
    <property type="term" value="F:protein folding chaperone"/>
    <property type="evidence" value="ECO:0007669"/>
    <property type="project" value="TreeGrafter"/>
</dbReference>
<dbReference type="GO" id="GO:0051082">
    <property type="term" value="F:unfolded protein binding"/>
    <property type="evidence" value="ECO:0007669"/>
    <property type="project" value="InterPro"/>
</dbReference>
<dbReference type="Pfam" id="PF01430">
    <property type="entry name" value="HSP33"/>
    <property type="match status" value="1"/>
</dbReference>
<evidence type="ECO:0000256" key="5">
    <source>
        <dbReference type="ARBA" id="ARBA00023284"/>
    </source>
</evidence>
<dbReference type="PANTHER" id="PTHR30111:SF1">
    <property type="entry name" value="33 KDA CHAPERONIN"/>
    <property type="match status" value="1"/>
</dbReference>
<dbReference type="GO" id="GO:0042026">
    <property type="term" value="P:protein refolding"/>
    <property type="evidence" value="ECO:0007669"/>
    <property type="project" value="TreeGrafter"/>
</dbReference>
<dbReference type="Gene3D" id="3.55.30.10">
    <property type="entry name" value="Hsp33 domain"/>
    <property type="match status" value="1"/>
</dbReference>
<keyword evidence="3" id="KW-1015">Disulfide bond</keyword>